<name>A0AAN5RDF9_KLEOX</name>
<evidence type="ECO:0000313" key="2">
    <source>
        <dbReference type="Proteomes" id="UP000856143"/>
    </source>
</evidence>
<sequence length="201" mass="23290">MTVSYNKRPADDLAHLAWCLLVALRLAQQEGRAVTALQQHLFIMNWLSTAQKRKLFPKTVARDILWLLTQGRQHGSDARLVRKVDFIWRTSRNILEQQSALFRFAYFTETLKSAGWQDYLLSETEWVAYSRKETVRQAIYTPQAQLPLSFSELGELTAPLELRLTGDTEGILPLLTQYCLRAEQRPDEQGFHILMLMPDHT</sequence>
<reference evidence="1" key="2">
    <citation type="submission" date="2020-11" db="EMBL/GenBank/DDBJ databases">
        <authorList>
            <consortium name="NCBI Pathogen Detection Project"/>
        </authorList>
    </citation>
    <scope>NUCLEOTIDE SEQUENCE</scope>
    <source>
        <strain evidence="1">R404</strain>
    </source>
</reference>
<proteinExistence type="predicted"/>
<dbReference type="EMBL" id="DACSEO010000022">
    <property type="protein sequence ID" value="HAT1681586.1"/>
    <property type="molecule type" value="Genomic_DNA"/>
</dbReference>
<organism evidence="1 2">
    <name type="scientific">Klebsiella oxytoca</name>
    <dbReference type="NCBI Taxonomy" id="571"/>
    <lineage>
        <taxon>Bacteria</taxon>
        <taxon>Pseudomonadati</taxon>
        <taxon>Pseudomonadota</taxon>
        <taxon>Gammaproteobacteria</taxon>
        <taxon>Enterobacterales</taxon>
        <taxon>Enterobacteriaceae</taxon>
        <taxon>Klebsiella/Raoultella group</taxon>
        <taxon>Klebsiella</taxon>
    </lineage>
</organism>
<dbReference type="AlphaFoldDB" id="A0AAN5RDF9"/>
<accession>A0AAN5RDF9</accession>
<protein>
    <submittedName>
        <fullName evidence="1">DUF2913 family protein</fullName>
    </submittedName>
</protein>
<comment type="caution">
    <text evidence="1">The sequence shown here is derived from an EMBL/GenBank/DDBJ whole genome shotgun (WGS) entry which is preliminary data.</text>
</comment>
<dbReference type="Proteomes" id="UP000856143">
    <property type="component" value="Unassembled WGS sequence"/>
</dbReference>
<reference evidence="1" key="1">
    <citation type="journal article" date="2018" name="Genome Biol.">
        <title>SKESA: strategic k-mer extension for scrupulous assemblies.</title>
        <authorList>
            <person name="Souvorov A."/>
            <person name="Agarwala R."/>
            <person name="Lipman D.J."/>
        </authorList>
    </citation>
    <scope>NUCLEOTIDE SEQUENCE</scope>
    <source>
        <strain evidence="1">R404</strain>
    </source>
</reference>
<gene>
    <name evidence="1" type="ORF">I8Y21_002248</name>
</gene>
<evidence type="ECO:0000313" key="1">
    <source>
        <dbReference type="EMBL" id="HAT1681586.1"/>
    </source>
</evidence>
<dbReference type="InterPro" id="IPR021316">
    <property type="entry name" value="DUF2913"/>
</dbReference>
<dbReference type="Pfam" id="PF11140">
    <property type="entry name" value="DUF2913"/>
    <property type="match status" value="1"/>
</dbReference>